<keyword evidence="2" id="KW-1185">Reference proteome</keyword>
<sequence length="143" mass="15638">MLSHNASLLTGPYTGLTANAIKDYAGSRNRPNNAGLLLPILSRLGAIVPLYSREATVSLSLSPLFVEAAWLQGTKRGLRNFYEVSPPLPISLIYPNHTARPLNPSIQHTFRMPFIFLASKALDDSFSAEVRLDVSCLAATDKR</sequence>
<gene>
    <name evidence="1" type="ORF">H0235_000451</name>
</gene>
<proteinExistence type="predicted"/>
<protein>
    <submittedName>
        <fullName evidence="1">Uncharacterized protein</fullName>
    </submittedName>
</protein>
<comment type="caution">
    <text evidence="1">The sequence shown here is derived from an EMBL/GenBank/DDBJ whole genome shotgun (WGS) entry which is preliminary data.</text>
</comment>
<name>A0A834PEH2_VESPE</name>
<reference evidence="1" key="1">
    <citation type="journal article" date="2020" name="G3 (Bethesda)">
        <title>High-Quality Assemblies for Three Invasive Social Wasps from the &lt;i&gt;Vespula&lt;/i&gt; Genus.</title>
        <authorList>
            <person name="Harrop T.W.R."/>
            <person name="Guhlin J."/>
            <person name="McLaughlin G.M."/>
            <person name="Permina E."/>
            <person name="Stockwell P."/>
            <person name="Gilligan J."/>
            <person name="Le Lec M.F."/>
            <person name="Gruber M.A.M."/>
            <person name="Quinn O."/>
            <person name="Lovegrove M."/>
            <person name="Duncan E.J."/>
            <person name="Remnant E.J."/>
            <person name="Van Eeckhoven J."/>
            <person name="Graham B."/>
            <person name="Knapp R.A."/>
            <person name="Langford K.W."/>
            <person name="Kronenberg Z."/>
            <person name="Press M.O."/>
            <person name="Eacker S.M."/>
            <person name="Wilson-Rankin E.E."/>
            <person name="Purcell J."/>
            <person name="Lester P.J."/>
            <person name="Dearden P.K."/>
        </authorList>
    </citation>
    <scope>NUCLEOTIDE SEQUENCE</scope>
    <source>
        <strain evidence="1">Volc-1</strain>
    </source>
</reference>
<dbReference type="AlphaFoldDB" id="A0A834PEH2"/>
<accession>A0A834PEH2</accession>
<dbReference type="Proteomes" id="UP000600918">
    <property type="component" value="Unassembled WGS sequence"/>
</dbReference>
<evidence type="ECO:0000313" key="2">
    <source>
        <dbReference type="Proteomes" id="UP000600918"/>
    </source>
</evidence>
<organism evidence="1 2">
    <name type="scientific">Vespula pensylvanica</name>
    <name type="common">Western yellow jacket</name>
    <name type="synonym">Wasp</name>
    <dbReference type="NCBI Taxonomy" id="30213"/>
    <lineage>
        <taxon>Eukaryota</taxon>
        <taxon>Metazoa</taxon>
        <taxon>Ecdysozoa</taxon>
        <taxon>Arthropoda</taxon>
        <taxon>Hexapoda</taxon>
        <taxon>Insecta</taxon>
        <taxon>Pterygota</taxon>
        <taxon>Neoptera</taxon>
        <taxon>Endopterygota</taxon>
        <taxon>Hymenoptera</taxon>
        <taxon>Apocrita</taxon>
        <taxon>Aculeata</taxon>
        <taxon>Vespoidea</taxon>
        <taxon>Vespidae</taxon>
        <taxon>Vespinae</taxon>
        <taxon>Vespula</taxon>
    </lineage>
</organism>
<dbReference type="EMBL" id="JACSDY010000001">
    <property type="protein sequence ID" value="KAF7438060.1"/>
    <property type="molecule type" value="Genomic_DNA"/>
</dbReference>
<evidence type="ECO:0000313" key="1">
    <source>
        <dbReference type="EMBL" id="KAF7438060.1"/>
    </source>
</evidence>